<dbReference type="OrthoDB" id="6234541at2759"/>
<dbReference type="PANTHER" id="PTHR13568">
    <property type="entry name" value="FAM11A, B PROTEIN"/>
    <property type="match status" value="1"/>
</dbReference>
<gene>
    <name evidence="3" type="primary">LOC127748810</name>
</gene>
<dbReference type="GO" id="GO:0005783">
    <property type="term" value="C:endoplasmic reticulum"/>
    <property type="evidence" value="ECO:0007669"/>
    <property type="project" value="TreeGrafter"/>
</dbReference>
<evidence type="ECO:0000313" key="3">
    <source>
        <dbReference type="RefSeq" id="XP_052119738.1"/>
    </source>
</evidence>
<evidence type="ECO:0000313" key="2">
    <source>
        <dbReference type="Proteomes" id="UP000504606"/>
    </source>
</evidence>
<reference evidence="3" key="1">
    <citation type="submission" date="2025-08" db="UniProtKB">
        <authorList>
            <consortium name="RefSeq"/>
        </authorList>
    </citation>
    <scope>IDENTIFICATION</scope>
    <source>
        <tissue evidence="3">Whole organism</tissue>
    </source>
</reference>
<dbReference type="GeneID" id="127748810"/>
<proteinExistence type="predicted"/>
<dbReference type="GO" id="GO:0006874">
    <property type="term" value="P:intracellular calcium ion homeostasis"/>
    <property type="evidence" value="ECO:0007669"/>
    <property type="project" value="TreeGrafter"/>
</dbReference>
<dbReference type="RefSeq" id="XP_052119738.1">
    <property type="nucleotide sequence ID" value="XM_052263778.1"/>
</dbReference>
<dbReference type="InterPro" id="IPR019396">
    <property type="entry name" value="TM_Fragile-X-F-assoc"/>
</dbReference>
<keyword evidence="2" id="KW-1185">Reference proteome</keyword>
<keyword evidence="1" id="KW-0472">Membrane</keyword>
<keyword evidence="1" id="KW-0812">Transmembrane</keyword>
<sequence>MSCSAYFLKYLLESDMFFSWKEIVAVLGMTLFEVWVHVTSVVVFLTLVTLQLDGVIDQSWWTIFVPLFVADAMNAYFAMIVAIRLHLNETNPIKRSAWSFVALALLFSFKVMLCKKLSGSQTLDYSEIMSPIFIFLQLVVVRTRTHLCPPTMA</sequence>
<evidence type="ECO:0000256" key="1">
    <source>
        <dbReference type="SAM" id="Phobius"/>
    </source>
</evidence>
<dbReference type="KEGG" id="foc:127748810"/>
<keyword evidence="1" id="KW-1133">Transmembrane helix</keyword>
<accession>A0A9C6U156</accession>
<organism evidence="2 3">
    <name type="scientific">Frankliniella occidentalis</name>
    <name type="common">Western flower thrips</name>
    <name type="synonym">Euthrips occidentalis</name>
    <dbReference type="NCBI Taxonomy" id="133901"/>
    <lineage>
        <taxon>Eukaryota</taxon>
        <taxon>Metazoa</taxon>
        <taxon>Ecdysozoa</taxon>
        <taxon>Arthropoda</taxon>
        <taxon>Hexapoda</taxon>
        <taxon>Insecta</taxon>
        <taxon>Pterygota</taxon>
        <taxon>Neoptera</taxon>
        <taxon>Paraneoptera</taxon>
        <taxon>Thysanoptera</taxon>
        <taxon>Terebrantia</taxon>
        <taxon>Thripoidea</taxon>
        <taxon>Thripidae</taxon>
        <taxon>Frankliniella</taxon>
    </lineage>
</organism>
<name>A0A9C6U156_FRAOC</name>
<dbReference type="PANTHER" id="PTHR13568:SF9">
    <property type="entry name" value="TRANSMEMBRANE PROTEIN 203"/>
    <property type="match status" value="1"/>
</dbReference>
<dbReference type="Proteomes" id="UP000504606">
    <property type="component" value="Unplaced"/>
</dbReference>
<feature type="transmembrane region" description="Helical" evidence="1">
    <location>
        <begin position="60"/>
        <end position="83"/>
    </location>
</feature>
<protein>
    <submittedName>
        <fullName evidence="3">Transmembrane protein 203-like</fullName>
    </submittedName>
</protein>
<dbReference type="Pfam" id="PF10269">
    <property type="entry name" value="Tmemb_185A"/>
    <property type="match status" value="1"/>
</dbReference>
<feature type="transmembrane region" description="Helical" evidence="1">
    <location>
        <begin position="95"/>
        <end position="113"/>
    </location>
</feature>
<dbReference type="AlphaFoldDB" id="A0A9C6U156"/>
<feature type="transmembrane region" description="Helical" evidence="1">
    <location>
        <begin position="23"/>
        <end position="48"/>
    </location>
</feature>